<dbReference type="GO" id="GO:0000776">
    <property type="term" value="C:kinetochore"/>
    <property type="evidence" value="ECO:0007669"/>
    <property type="project" value="TreeGrafter"/>
</dbReference>
<evidence type="ECO:0000256" key="1">
    <source>
        <dbReference type="ARBA" id="ARBA00022527"/>
    </source>
</evidence>
<dbReference type="SMART" id="SM00220">
    <property type="entry name" value="S_TKc"/>
    <property type="match status" value="1"/>
</dbReference>
<dbReference type="Gene3D" id="3.30.200.20">
    <property type="entry name" value="Phosphorylase Kinase, domain 1"/>
    <property type="match status" value="1"/>
</dbReference>
<keyword evidence="9" id="KW-1185">Reference proteome</keyword>
<evidence type="ECO:0000259" key="7">
    <source>
        <dbReference type="PROSITE" id="PS50011"/>
    </source>
</evidence>
<name>A0A9P6KFC5_9FUNG</name>
<keyword evidence="3" id="KW-0547">Nucleotide-binding</keyword>
<sequence>MSDRVYTRIGYIAKGGSSKVYKVMAANSRVFALKCVSLQKADQATIEGYINEVRLLCKLQDNPWIIRLWDYELSNSALNLLMEYGETDLAKLLYQQQNRPFSINFIRHYWVQMLEAVQTIHNEKIVHTDLKPANFVLVEGSLKLIDFGIANMIANDTTNIQREGHVGTANYMAPEAITSNPGSDVRKIGRASDVWSLGCILYQMVYGGTPFSDILHLFQKLSAIADPNWKIPFPELTLSPLNQSQDQDQQQPQQPPLQSLQLQQQQQRLQQQLRQAQQQRLQQPLPASGAEGMAGIAQELKTHQVGQDLIRVMKGCLQRDPKNRMTIPELLQDPLLQPTQRARHSSSLLANGSHSHGPDSDSDEVQLDMRLLTRIMQATIDFGKETCRTSNGGGQGETGSTSTLTSSGNPGWPDIRPDQLQAAARDLMDQMQIMLVRRRRAEAKSLDQDNESGIGGSIPDDSSEMIDSLRIRL</sequence>
<feature type="compositionally biased region" description="Low complexity" evidence="6">
    <location>
        <begin position="398"/>
        <end position="408"/>
    </location>
</feature>
<dbReference type="GO" id="GO:0005634">
    <property type="term" value="C:nucleus"/>
    <property type="evidence" value="ECO:0007669"/>
    <property type="project" value="TreeGrafter"/>
</dbReference>
<dbReference type="Proteomes" id="UP000780801">
    <property type="component" value="Unassembled WGS sequence"/>
</dbReference>
<dbReference type="PROSITE" id="PS00108">
    <property type="entry name" value="PROTEIN_KINASE_ST"/>
    <property type="match status" value="1"/>
</dbReference>
<accession>A0A9P6KFC5</accession>
<dbReference type="PANTHER" id="PTHR22974:SF21">
    <property type="entry name" value="DUAL SPECIFICITY PROTEIN KINASE TTK"/>
    <property type="match status" value="1"/>
</dbReference>
<dbReference type="GO" id="GO:0034501">
    <property type="term" value="P:protein localization to kinetochore"/>
    <property type="evidence" value="ECO:0007669"/>
    <property type="project" value="TreeGrafter"/>
</dbReference>
<dbReference type="OrthoDB" id="20524at2759"/>
<dbReference type="InterPro" id="IPR000719">
    <property type="entry name" value="Prot_kinase_dom"/>
</dbReference>
<dbReference type="GO" id="GO:0004674">
    <property type="term" value="F:protein serine/threonine kinase activity"/>
    <property type="evidence" value="ECO:0007669"/>
    <property type="project" value="UniProtKB-KW"/>
</dbReference>
<protein>
    <submittedName>
        <fullName evidence="8">Dual-specificity kinase, spindle pole body (SPB) duplication and spindle checkpoint function</fullName>
    </submittedName>
</protein>
<evidence type="ECO:0000256" key="2">
    <source>
        <dbReference type="ARBA" id="ARBA00022679"/>
    </source>
</evidence>
<dbReference type="FunFam" id="3.30.200.20:FF:000131">
    <property type="entry name" value="Dual specificity protein kinase TTK"/>
    <property type="match status" value="1"/>
</dbReference>
<evidence type="ECO:0000256" key="5">
    <source>
        <dbReference type="ARBA" id="ARBA00022840"/>
    </source>
</evidence>
<gene>
    <name evidence="8" type="primary">MPS1_2</name>
    <name evidence="8" type="ORF">BGW38_010722</name>
</gene>
<feature type="compositionally biased region" description="Polar residues" evidence="6">
    <location>
        <begin position="337"/>
        <end position="350"/>
    </location>
</feature>
<feature type="region of interest" description="Disordered" evidence="6">
    <location>
        <begin position="385"/>
        <end position="413"/>
    </location>
</feature>
<feature type="region of interest" description="Disordered" evidence="6">
    <location>
        <begin position="239"/>
        <end position="266"/>
    </location>
</feature>
<dbReference type="EMBL" id="JAABOA010000914">
    <property type="protein sequence ID" value="KAF9582818.1"/>
    <property type="molecule type" value="Genomic_DNA"/>
</dbReference>
<keyword evidence="4 8" id="KW-0418">Kinase</keyword>
<dbReference type="GO" id="GO:0007094">
    <property type="term" value="P:mitotic spindle assembly checkpoint signaling"/>
    <property type="evidence" value="ECO:0007669"/>
    <property type="project" value="TreeGrafter"/>
</dbReference>
<dbReference type="AlphaFoldDB" id="A0A9P6KFC5"/>
<dbReference type="InterPro" id="IPR011009">
    <property type="entry name" value="Kinase-like_dom_sf"/>
</dbReference>
<dbReference type="GO" id="GO:0033316">
    <property type="term" value="P:meiotic spindle assembly checkpoint signaling"/>
    <property type="evidence" value="ECO:0007669"/>
    <property type="project" value="TreeGrafter"/>
</dbReference>
<feature type="region of interest" description="Disordered" evidence="6">
    <location>
        <begin position="334"/>
        <end position="363"/>
    </location>
</feature>
<dbReference type="GO" id="GO:0098813">
    <property type="term" value="P:nuclear chromosome segregation"/>
    <property type="evidence" value="ECO:0007669"/>
    <property type="project" value="UniProtKB-ARBA"/>
</dbReference>
<dbReference type="Gene3D" id="1.10.510.10">
    <property type="entry name" value="Transferase(Phosphotransferase) domain 1"/>
    <property type="match status" value="1"/>
</dbReference>
<keyword evidence="2" id="KW-0808">Transferase</keyword>
<reference evidence="8" key="1">
    <citation type="journal article" date="2020" name="Fungal Divers.">
        <title>Resolving the Mortierellaceae phylogeny through synthesis of multi-gene phylogenetics and phylogenomics.</title>
        <authorList>
            <person name="Vandepol N."/>
            <person name="Liber J."/>
            <person name="Desiro A."/>
            <person name="Na H."/>
            <person name="Kennedy M."/>
            <person name="Barry K."/>
            <person name="Grigoriev I.V."/>
            <person name="Miller A.N."/>
            <person name="O'Donnell K."/>
            <person name="Stajich J.E."/>
            <person name="Bonito G."/>
        </authorList>
    </citation>
    <scope>NUCLEOTIDE SEQUENCE</scope>
    <source>
        <strain evidence="8">KOD1015</strain>
    </source>
</reference>
<dbReference type="PANTHER" id="PTHR22974">
    <property type="entry name" value="MIXED LINEAGE PROTEIN KINASE"/>
    <property type="match status" value="1"/>
</dbReference>
<keyword evidence="5" id="KW-0067">ATP-binding</keyword>
<comment type="caution">
    <text evidence="8">The sequence shown here is derived from an EMBL/GenBank/DDBJ whole genome shotgun (WGS) entry which is preliminary data.</text>
</comment>
<organism evidence="8 9">
    <name type="scientific">Lunasporangiospora selenospora</name>
    <dbReference type="NCBI Taxonomy" id="979761"/>
    <lineage>
        <taxon>Eukaryota</taxon>
        <taxon>Fungi</taxon>
        <taxon>Fungi incertae sedis</taxon>
        <taxon>Mucoromycota</taxon>
        <taxon>Mortierellomycotina</taxon>
        <taxon>Mortierellomycetes</taxon>
        <taxon>Mortierellales</taxon>
        <taxon>Mortierellaceae</taxon>
        <taxon>Lunasporangiospora</taxon>
    </lineage>
</organism>
<proteinExistence type="predicted"/>
<dbReference type="SUPFAM" id="SSF56112">
    <property type="entry name" value="Protein kinase-like (PK-like)"/>
    <property type="match status" value="1"/>
</dbReference>
<dbReference type="GO" id="GO:0004712">
    <property type="term" value="F:protein serine/threonine/tyrosine kinase activity"/>
    <property type="evidence" value="ECO:0007669"/>
    <property type="project" value="TreeGrafter"/>
</dbReference>
<evidence type="ECO:0000313" key="8">
    <source>
        <dbReference type="EMBL" id="KAF9582818.1"/>
    </source>
</evidence>
<dbReference type="PROSITE" id="PS50011">
    <property type="entry name" value="PROTEIN_KINASE_DOM"/>
    <property type="match status" value="1"/>
</dbReference>
<evidence type="ECO:0000256" key="4">
    <source>
        <dbReference type="ARBA" id="ARBA00022777"/>
    </source>
</evidence>
<feature type="region of interest" description="Disordered" evidence="6">
    <location>
        <begin position="444"/>
        <end position="473"/>
    </location>
</feature>
<evidence type="ECO:0000313" key="9">
    <source>
        <dbReference type="Proteomes" id="UP000780801"/>
    </source>
</evidence>
<feature type="domain" description="Protein kinase" evidence="7">
    <location>
        <begin position="6"/>
        <end position="336"/>
    </location>
</feature>
<evidence type="ECO:0000256" key="3">
    <source>
        <dbReference type="ARBA" id="ARBA00022741"/>
    </source>
</evidence>
<evidence type="ECO:0000256" key="6">
    <source>
        <dbReference type="SAM" id="MobiDB-lite"/>
    </source>
</evidence>
<dbReference type="CDD" id="cd14131">
    <property type="entry name" value="PKc_Mps1"/>
    <property type="match status" value="1"/>
</dbReference>
<dbReference type="GO" id="GO:0005524">
    <property type="term" value="F:ATP binding"/>
    <property type="evidence" value="ECO:0007669"/>
    <property type="project" value="UniProtKB-KW"/>
</dbReference>
<keyword evidence="1" id="KW-0723">Serine/threonine-protein kinase</keyword>
<dbReference type="InterPro" id="IPR008271">
    <property type="entry name" value="Ser/Thr_kinase_AS"/>
</dbReference>
<dbReference type="Pfam" id="PF00069">
    <property type="entry name" value="Pkinase"/>
    <property type="match status" value="1"/>
</dbReference>
<dbReference type="InterPro" id="IPR027084">
    <property type="entry name" value="Mps1_cat"/>
</dbReference>